<reference evidence="1 2" key="1">
    <citation type="journal article" date="2014" name="Genome Biol. Evol.">
        <title>The secreted proteins of Achlya hypogyna and Thraustotheca clavata identify the ancestral oomycete secretome and reveal gene acquisitions by horizontal gene transfer.</title>
        <authorList>
            <person name="Misner I."/>
            <person name="Blouin N."/>
            <person name="Leonard G."/>
            <person name="Richards T.A."/>
            <person name="Lane C.E."/>
        </authorList>
    </citation>
    <scope>NUCLEOTIDE SEQUENCE [LARGE SCALE GENOMIC DNA]</scope>
    <source>
        <strain evidence="1 2">ATCC 48635</strain>
    </source>
</reference>
<comment type="caution">
    <text evidence="1">The sequence shown here is derived from an EMBL/GenBank/DDBJ whole genome shotgun (WGS) entry which is preliminary data.</text>
</comment>
<name>A0A1V9YQB3_ACHHY</name>
<proteinExistence type="predicted"/>
<accession>A0A1V9YQB3</accession>
<evidence type="ECO:0000313" key="1">
    <source>
        <dbReference type="EMBL" id="OQR87870.1"/>
    </source>
</evidence>
<organism evidence="1 2">
    <name type="scientific">Achlya hypogyna</name>
    <name type="common">Oomycete</name>
    <name type="synonym">Protoachlya hypogyna</name>
    <dbReference type="NCBI Taxonomy" id="1202772"/>
    <lineage>
        <taxon>Eukaryota</taxon>
        <taxon>Sar</taxon>
        <taxon>Stramenopiles</taxon>
        <taxon>Oomycota</taxon>
        <taxon>Saprolegniomycetes</taxon>
        <taxon>Saprolegniales</taxon>
        <taxon>Achlyaceae</taxon>
        <taxon>Achlya</taxon>
    </lineage>
</organism>
<dbReference type="EMBL" id="JNBR01001420">
    <property type="protein sequence ID" value="OQR87870.1"/>
    <property type="molecule type" value="Genomic_DNA"/>
</dbReference>
<dbReference type="Proteomes" id="UP000243579">
    <property type="component" value="Unassembled WGS sequence"/>
</dbReference>
<keyword evidence="2" id="KW-1185">Reference proteome</keyword>
<sequence>MACISHCGIKTTRRQLHLVYSDENVKARTEGVLEVIVAQLKEPERNSTNALLLRKALRYRNRAEQFGGEHDDEHVAARFGITWHKATTVMA</sequence>
<gene>
    <name evidence="1" type="ORF">ACHHYP_07964</name>
</gene>
<dbReference type="AlphaFoldDB" id="A0A1V9YQB3"/>
<protein>
    <submittedName>
        <fullName evidence="1">Uncharacterized protein</fullName>
    </submittedName>
</protein>
<evidence type="ECO:0000313" key="2">
    <source>
        <dbReference type="Proteomes" id="UP000243579"/>
    </source>
</evidence>
<dbReference type="OrthoDB" id="78639at2759"/>